<dbReference type="CDD" id="cd06262">
    <property type="entry name" value="metallo-hydrolase-like_MBL-fold"/>
    <property type="match status" value="1"/>
</dbReference>
<dbReference type="InterPro" id="IPR036866">
    <property type="entry name" value="RibonucZ/Hydroxyglut_hydro"/>
</dbReference>
<name>A0A2N3IJV7_9BACT</name>
<organism evidence="2 3">
    <name type="scientific">Raineya orbicola</name>
    <dbReference type="NCBI Taxonomy" id="2016530"/>
    <lineage>
        <taxon>Bacteria</taxon>
        <taxon>Pseudomonadati</taxon>
        <taxon>Bacteroidota</taxon>
        <taxon>Cytophagia</taxon>
        <taxon>Cytophagales</taxon>
        <taxon>Raineyaceae</taxon>
        <taxon>Raineya</taxon>
    </lineage>
</organism>
<gene>
    <name evidence="2" type="ORF">Rain11_0326</name>
</gene>
<dbReference type="SMART" id="SM00849">
    <property type="entry name" value="Lactamase_B"/>
    <property type="match status" value="1"/>
</dbReference>
<comment type="caution">
    <text evidence="2">The sequence shown here is derived from an EMBL/GenBank/DDBJ whole genome shotgun (WGS) entry which is preliminary data.</text>
</comment>
<dbReference type="Proteomes" id="UP000233387">
    <property type="component" value="Unassembled WGS sequence"/>
</dbReference>
<dbReference type="EMBL" id="NKXO01000004">
    <property type="protein sequence ID" value="PKQ70596.1"/>
    <property type="molecule type" value="Genomic_DNA"/>
</dbReference>
<feature type="domain" description="Metallo-beta-lactamase" evidence="1">
    <location>
        <begin position="28"/>
        <end position="199"/>
    </location>
</feature>
<evidence type="ECO:0000313" key="3">
    <source>
        <dbReference type="Proteomes" id="UP000233387"/>
    </source>
</evidence>
<reference evidence="2 3" key="1">
    <citation type="submission" date="2017-06" db="EMBL/GenBank/DDBJ databases">
        <title>Raineya orbicola gen. nov., sp. nov. a slightly thermophilic bacterium of the phylum Bacteroidetes and the description of Raineyaceae fam. nov.</title>
        <authorList>
            <person name="Albuquerque L."/>
            <person name="Polonia A.R.M."/>
            <person name="Barroso C."/>
            <person name="Froufe H.J.C."/>
            <person name="Lage O."/>
            <person name="Lobo-Da-Cunha A."/>
            <person name="Egas C."/>
            <person name="Da Costa M.S."/>
        </authorList>
    </citation>
    <scope>NUCLEOTIDE SEQUENCE [LARGE SCALE GENOMIC DNA]</scope>
    <source>
        <strain evidence="2 3">SPSPC-11</strain>
    </source>
</reference>
<dbReference type="Gene3D" id="3.60.15.10">
    <property type="entry name" value="Ribonuclease Z/Hydroxyacylglutathione hydrolase-like"/>
    <property type="match status" value="1"/>
</dbReference>
<dbReference type="PANTHER" id="PTHR23131">
    <property type="entry name" value="ENDORIBONUCLEASE LACTB2"/>
    <property type="match status" value="1"/>
</dbReference>
<evidence type="ECO:0000313" key="2">
    <source>
        <dbReference type="EMBL" id="PKQ70596.1"/>
    </source>
</evidence>
<dbReference type="AlphaFoldDB" id="A0A2N3IJV7"/>
<keyword evidence="3" id="KW-1185">Reference proteome</keyword>
<dbReference type="InterPro" id="IPR001279">
    <property type="entry name" value="Metallo-B-lactamas"/>
</dbReference>
<evidence type="ECO:0000259" key="1">
    <source>
        <dbReference type="SMART" id="SM00849"/>
    </source>
</evidence>
<dbReference type="Pfam" id="PF00753">
    <property type="entry name" value="Lactamase_B"/>
    <property type="match status" value="1"/>
</dbReference>
<sequence>MQTLKKNKWFDVEIFEFGYSPISKPLMTVCNFWVEGLMIDTAQRNAQKLVAKTFQNKHIEQIALTHWHEDHIGNTAYFYQTYKPIIFCHPFTAQKLYTGFKVLFYEQFMFGKIDAYPIPTQAFPEKICTEHYEFLPIHTPGHSPDHTVFLEPKQGWLFSGDLFVSPRIKYFRKGEDLGEQILSIKKILQYDFDTIFCGHYPQKSKGKELFKQKLQYFEDFYEAVKMYYQQGLSSKEIMKELKIREVHWLKYVTCLDVSVEYMVTSVMRREKKLQKHTLTA</sequence>
<dbReference type="RefSeq" id="WP_101357592.1">
    <property type="nucleotide sequence ID" value="NZ_NKXO01000004.1"/>
</dbReference>
<proteinExistence type="predicted"/>
<dbReference type="InterPro" id="IPR050662">
    <property type="entry name" value="Sec-metab_biosynth-thioest"/>
</dbReference>
<dbReference type="OrthoDB" id="9802248at2"/>
<accession>A0A2N3IJV7</accession>
<dbReference type="SUPFAM" id="SSF56281">
    <property type="entry name" value="Metallo-hydrolase/oxidoreductase"/>
    <property type="match status" value="1"/>
</dbReference>
<dbReference type="PANTHER" id="PTHR23131:SF0">
    <property type="entry name" value="ENDORIBONUCLEASE LACTB2"/>
    <property type="match status" value="1"/>
</dbReference>
<protein>
    <submittedName>
        <fullName evidence="2">Metallo-beta-lactamase superfamily</fullName>
    </submittedName>
</protein>